<dbReference type="RefSeq" id="WP_147185648.1">
    <property type="nucleotide sequence ID" value="NZ_CP042382.1"/>
</dbReference>
<dbReference type="EMBL" id="CP042382">
    <property type="protein sequence ID" value="QEA40380.1"/>
    <property type="molecule type" value="Genomic_DNA"/>
</dbReference>
<evidence type="ECO:0000313" key="2">
    <source>
        <dbReference type="Proteomes" id="UP000321272"/>
    </source>
</evidence>
<dbReference type="KEGG" id="paur:FGL86_15705"/>
<reference evidence="1 2" key="1">
    <citation type="submission" date="2019-06" db="EMBL/GenBank/DDBJ databases">
        <title>Genome analyses of bacteria isolated from kimchi.</title>
        <authorList>
            <person name="Lee S."/>
            <person name="Ahn S."/>
            <person name="Roh S."/>
        </authorList>
    </citation>
    <scope>NUCLEOTIDE SEQUENCE [LARGE SCALE GENOMIC DNA]</scope>
    <source>
        <strain evidence="1 2">CBA4606</strain>
    </source>
</reference>
<keyword evidence="2" id="KW-1185">Reference proteome</keyword>
<organism evidence="1 2">
    <name type="scientific">Pistricoccus aurantiacus</name>
    <dbReference type="NCBI Taxonomy" id="1883414"/>
    <lineage>
        <taxon>Bacteria</taxon>
        <taxon>Pseudomonadati</taxon>
        <taxon>Pseudomonadota</taxon>
        <taxon>Gammaproteobacteria</taxon>
        <taxon>Oceanospirillales</taxon>
        <taxon>Halomonadaceae</taxon>
        <taxon>Pistricoccus</taxon>
    </lineage>
</organism>
<sequence length="179" mass="20736">MTWLIILGVLLVMISPALCLRPSPRERRVAALRKAAMAAGIKVQLAAPPLHDGPRLMPRYGWEYPNDYPGPRFVLVRDQEAGNVLEPYRSGWRWRVEPLRHLPEGVDQRLRLLLERLPEDALVIESDRDAITLWWSESLGRDVFNDYLADFAYLKKHLAGRPDQPTPRLRSIRELRDLQ</sequence>
<evidence type="ECO:0000313" key="1">
    <source>
        <dbReference type="EMBL" id="QEA40380.1"/>
    </source>
</evidence>
<gene>
    <name evidence="1" type="ORF">FGL86_15705</name>
</gene>
<dbReference type="AlphaFoldDB" id="A0A5B8T090"/>
<dbReference type="OrthoDB" id="5731018at2"/>
<name>A0A5B8T090_9GAMM</name>
<protein>
    <submittedName>
        <fullName evidence="1">Preprotein translocase subunit YajC</fullName>
    </submittedName>
</protein>
<accession>A0A5B8T090</accession>
<proteinExistence type="predicted"/>
<dbReference type="Proteomes" id="UP000321272">
    <property type="component" value="Chromosome"/>
</dbReference>